<sequence>METDSSTPSWLSYVQLLDSALPIGGFSHSFGLETLVQLGMVQRPEQLREYIETMLKHSWAPVDALAVKAVYQYAPEEAWPSLWKVDRMQHVQRIAIETREGVLKMGRRLSQLAQAVHPELPWEPLQEAIRAKHCFGTHPLIHGWVTYHLKVPLDMAAEGYLYTCAMTSINSGLRLMSIGQTEGQRLLGQLLPVISRSWREVSHLDVLDDGYSNTPSADIAMMRHESLYSRLFMS</sequence>
<dbReference type="PIRSF" id="PIRSF009467">
    <property type="entry name" value="Ureas_acces_UreF"/>
    <property type="match status" value="1"/>
</dbReference>
<keyword evidence="1 3" id="KW-0996">Nickel insertion</keyword>
<protein>
    <recommendedName>
        <fullName evidence="3">Urease accessory protein UreF</fullName>
    </recommendedName>
</protein>
<dbReference type="Gene3D" id="1.10.4190.10">
    <property type="entry name" value="Urease accessory protein UreF"/>
    <property type="match status" value="1"/>
</dbReference>
<evidence type="ECO:0000313" key="4">
    <source>
        <dbReference type="EMBL" id="MFD1221936.1"/>
    </source>
</evidence>
<evidence type="ECO:0000256" key="2">
    <source>
        <dbReference type="ARBA" id="ARBA00023186"/>
    </source>
</evidence>
<dbReference type="Proteomes" id="UP001597180">
    <property type="component" value="Unassembled WGS sequence"/>
</dbReference>
<dbReference type="PANTHER" id="PTHR33620:SF1">
    <property type="entry name" value="UREASE ACCESSORY PROTEIN F"/>
    <property type="match status" value="1"/>
</dbReference>
<keyword evidence="2 3" id="KW-0143">Chaperone</keyword>
<comment type="caution">
    <text evidence="4">The sequence shown here is derived from an EMBL/GenBank/DDBJ whole genome shotgun (WGS) entry which is preliminary data.</text>
</comment>
<keyword evidence="3" id="KW-0963">Cytoplasm</keyword>
<dbReference type="InterPro" id="IPR038277">
    <property type="entry name" value="UreF_sf"/>
</dbReference>
<organism evidence="4 5">
    <name type="scientific">Paenibacillus vulneris</name>
    <dbReference type="NCBI Taxonomy" id="1133364"/>
    <lineage>
        <taxon>Bacteria</taxon>
        <taxon>Bacillati</taxon>
        <taxon>Bacillota</taxon>
        <taxon>Bacilli</taxon>
        <taxon>Bacillales</taxon>
        <taxon>Paenibacillaceae</taxon>
        <taxon>Paenibacillus</taxon>
    </lineage>
</organism>
<comment type="similarity">
    <text evidence="3">Belongs to the UreF family.</text>
</comment>
<comment type="function">
    <text evidence="3">Required for maturation of urease via the functional incorporation of the urease nickel metallocenter.</text>
</comment>
<dbReference type="EMBL" id="JBHTLU010000019">
    <property type="protein sequence ID" value="MFD1221936.1"/>
    <property type="molecule type" value="Genomic_DNA"/>
</dbReference>
<name>A0ABW3UPV7_9BACL</name>
<reference evidence="5" key="1">
    <citation type="journal article" date="2019" name="Int. J. Syst. Evol. Microbiol.">
        <title>The Global Catalogue of Microorganisms (GCM) 10K type strain sequencing project: providing services to taxonomists for standard genome sequencing and annotation.</title>
        <authorList>
            <consortium name="The Broad Institute Genomics Platform"/>
            <consortium name="The Broad Institute Genome Sequencing Center for Infectious Disease"/>
            <person name="Wu L."/>
            <person name="Ma J."/>
        </authorList>
    </citation>
    <scope>NUCLEOTIDE SEQUENCE [LARGE SCALE GENOMIC DNA]</scope>
    <source>
        <strain evidence="5">CCUG 53270</strain>
    </source>
</reference>
<dbReference type="HAMAP" id="MF_01385">
    <property type="entry name" value="UreF"/>
    <property type="match status" value="1"/>
</dbReference>
<accession>A0ABW3UPV7</accession>
<evidence type="ECO:0000313" key="5">
    <source>
        <dbReference type="Proteomes" id="UP001597180"/>
    </source>
</evidence>
<dbReference type="PANTHER" id="PTHR33620">
    <property type="entry name" value="UREASE ACCESSORY PROTEIN F"/>
    <property type="match status" value="1"/>
</dbReference>
<dbReference type="RefSeq" id="WP_079909646.1">
    <property type="nucleotide sequence ID" value="NZ_BAABJG010000003.1"/>
</dbReference>
<comment type="subcellular location">
    <subcellularLocation>
        <location evidence="3">Cytoplasm</location>
    </subcellularLocation>
</comment>
<proteinExistence type="inferred from homology"/>
<evidence type="ECO:0000256" key="3">
    <source>
        <dbReference type="HAMAP-Rule" id="MF_01385"/>
    </source>
</evidence>
<gene>
    <name evidence="3" type="primary">ureF</name>
    <name evidence="4" type="ORF">ACFQ4B_17590</name>
</gene>
<evidence type="ECO:0000256" key="1">
    <source>
        <dbReference type="ARBA" id="ARBA00022988"/>
    </source>
</evidence>
<dbReference type="InterPro" id="IPR002639">
    <property type="entry name" value="UreF"/>
</dbReference>
<keyword evidence="5" id="KW-1185">Reference proteome</keyword>
<comment type="subunit">
    <text evidence="3">UreD, UreF and UreG form a complex that acts as a GTP-hydrolysis-dependent molecular chaperone, activating the urease apoprotein by helping to assemble the nickel containing metallocenter of UreC. The UreE protein probably delivers the nickel.</text>
</comment>
<dbReference type="Pfam" id="PF01730">
    <property type="entry name" value="UreF"/>
    <property type="match status" value="1"/>
</dbReference>